<evidence type="ECO:0000256" key="2">
    <source>
        <dbReference type="ARBA" id="ARBA00023146"/>
    </source>
</evidence>
<organism evidence="5 6">
    <name type="scientific">Candidatus Zambryskibacteria bacterium RIFCSPHIGHO2_02_FULL_43_37</name>
    <dbReference type="NCBI Taxonomy" id="1802749"/>
    <lineage>
        <taxon>Bacteria</taxon>
        <taxon>Candidatus Zambryskiibacteriota</taxon>
    </lineage>
</organism>
<dbReference type="GO" id="GO:0004821">
    <property type="term" value="F:histidine-tRNA ligase activity"/>
    <property type="evidence" value="ECO:0007669"/>
    <property type="project" value="TreeGrafter"/>
</dbReference>
<dbReference type="GO" id="GO:0006427">
    <property type="term" value="P:histidyl-tRNA aminoacylation"/>
    <property type="evidence" value="ECO:0007669"/>
    <property type="project" value="TreeGrafter"/>
</dbReference>
<keyword evidence="2" id="KW-0436">Ligase</keyword>
<comment type="similarity">
    <text evidence="1">Belongs to the class-II aminoacyl-tRNA synthetase family.</text>
</comment>
<dbReference type="Pfam" id="PF03129">
    <property type="entry name" value="HGTP_anticodon"/>
    <property type="match status" value="1"/>
</dbReference>
<reference evidence="5 6" key="1">
    <citation type="journal article" date="2016" name="Nat. Commun.">
        <title>Thousands of microbial genomes shed light on interconnected biogeochemical processes in an aquifer system.</title>
        <authorList>
            <person name="Anantharaman K."/>
            <person name="Brown C.T."/>
            <person name="Hug L.A."/>
            <person name="Sharon I."/>
            <person name="Castelle C.J."/>
            <person name="Probst A.J."/>
            <person name="Thomas B.C."/>
            <person name="Singh A."/>
            <person name="Wilkins M.J."/>
            <person name="Karaoz U."/>
            <person name="Brodie E.L."/>
            <person name="Williams K.H."/>
            <person name="Hubbard S.S."/>
            <person name="Banfield J.F."/>
        </authorList>
    </citation>
    <scope>NUCLEOTIDE SEQUENCE [LARGE SCALE GENOMIC DNA]</scope>
</reference>
<feature type="domain" description="Anticodon-binding" evidence="4">
    <location>
        <begin position="294"/>
        <end position="381"/>
    </location>
</feature>
<evidence type="ECO:0000256" key="1">
    <source>
        <dbReference type="ARBA" id="ARBA00008226"/>
    </source>
</evidence>
<dbReference type="SUPFAM" id="SSF52954">
    <property type="entry name" value="Class II aaRS ABD-related"/>
    <property type="match status" value="1"/>
</dbReference>
<name>A0A1G2TI82_9BACT</name>
<dbReference type="Gene3D" id="3.30.930.10">
    <property type="entry name" value="Bira Bifunctional Protein, Domain 2"/>
    <property type="match status" value="1"/>
</dbReference>
<dbReference type="GO" id="GO:0005737">
    <property type="term" value="C:cytoplasm"/>
    <property type="evidence" value="ECO:0007669"/>
    <property type="project" value="InterPro"/>
</dbReference>
<accession>A0A1G2TI82</accession>
<sequence length="384" mass="42946">MLKEAAKPVWSLNEFDKPLLTASYFGFMPVAAPRISEADLEAVKHCGEHPYFDAAEKAALIRSYVDNNFASLSHPLALVYKRKAGRLPAGRQGYSLHFIGASTGIAEAALIRAALSILSEEGHKNLRVDINSIGDKDSIALYERELASYVRKFGGSLNPELKESLRQDPWNIFRREEEEIIQLRGAAPSSLSYLSSASRIHFKEVLEYLESLGVDFRLEPSLVGERNHCSHAIFAVKSIENEAEHVLATGYRYSRLTRKLGLKKEIPMAGVSIFSGVKDAARRIYKQLPKPKFYLVQLGREAKMKTLTLIENLRENHIPVHHFLGKDKLAAQLSSAEALRVSYLIIIGHKEALDGTATIRNIQTRAQDTIPISILPQYLKKISL</sequence>
<evidence type="ECO:0000259" key="4">
    <source>
        <dbReference type="Pfam" id="PF03129"/>
    </source>
</evidence>
<dbReference type="InterPro" id="IPR045864">
    <property type="entry name" value="aa-tRNA-synth_II/BPL/LPL"/>
</dbReference>
<comment type="caution">
    <text evidence="5">The sequence shown here is derived from an EMBL/GenBank/DDBJ whole genome shotgun (WGS) entry which is preliminary data.</text>
</comment>
<evidence type="ECO:0000313" key="6">
    <source>
        <dbReference type="Proteomes" id="UP000177279"/>
    </source>
</evidence>
<dbReference type="InterPro" id="IPR004516">
    <property type="entry name" value="HisRS/HisZ"/>
</dbReference>
<dbReference type="InterPro" id="IPR036621">
    <property type="entry name" value="Anticodon-bd_dom_sf"/>
</dbReference>
<evidence type="ECO:0000256" key="3">
    <source>
        <dbReference type="ARBA" id="ARBA00030619"/>
    </source>
</evidence>
<keyword evidence="2" id="KW-0030">Aminoacyl-tRNA synthetase</keyword>
<dbReference type="PANTHER" id="PTHR43707:SF1">
    <property type="entry name" value="HISTIDINE--TRNA LIGASE, MITOCHONDRIAL-RELATED"/>
    <property type="match status" value="1"/>
</dbReference>
<dbReference type="SUPFAM" id="SSF55681">
    <property type="entry name" value="Class II aaRS and biotin synthetases"/>
    <property type="match status" value="1"/>
</dbReference>
<dbReference type="AlphaFoldDB" id="A0A1G2TI82"/>
<proteinExistence type="inferred from homology"/>
<dbReference type="InterPro" id="IPR004154">
    <property type="entry name" value="Anticodon-bd"/>
</dbReference>
<evidence type="ECO:0000313" key="5">
    <source>
        <dbReference type="EMBL" id="OHA96903.1"/>
    </source>
</evidence>
<dbReference type="Proteomes" id="UP000177279">
    <property type="component" value="Unassembled WGS sequence"/>
</dbReference>
<dbReference type="Gene3D" id="3.40.50.800">
    <property type="entry name" value="Anticodon-binding domain"/>
    <property type="match status" value="1"/>
</dbReference>
<dbReference type="PANTHER" id="PTHR43707">
    <property type="entry name" value="HISTIDYL-TRNA SYNTHETASE"/>
    <property type="match status" value="1"/>
</dbReference>
<dbReference type="EMBL" id="MHVS01000003">
    <property type="protein sequence ID" value="OHA96903.1"/>
    <property type="molecule type" value="Genomic_DNA"/>
</dbReference>
<protein>
    <recommendedName>
        <fullName evidence="3">Histidyl-tRNA synthetase</fullName>
    </recommendedName>
</protein>
<gene>
    <name evidence="5" type="ORF">A3D49_02240</name>
</gene>